<dbReference type="PANTHER" id="PTHR31793:SF24">
    <property type="entry name" value="LONG-CHAIN ACYL-COA THIOESTERASE FADM"/>
    <property type="match status" value="1"/>
</dbReference>
<gene>
    <name evidence="1" type="ORF">HV832_03990</name>
</gene>
<dbReference type="Pfam" id="PF13279">
    <property type="entry name" value="4HBT_2"/>
    <property type="match status" value="1"/>
</dbReference>
<dbReference type="EMBL" id="JABXYJ010000002">
    <property type="protein sequence ID" value="NVO76992.1"/>
    <property type="molecule type" value="Genomic_DNA"/>
</dbReference>
<organism evidence="1 2">
    <name type="scientific">Undibacterium oligocarboniphilum</name>
    <dbReference type="NCBI Taxonomy" id="666702"/>
    <lineage>
        <taxon>Bacteria</taxon>
        <taxon>Pseudomonadati</taxon>
        <taxon>Pseudomonadota</taxon>
        <taxon>Betaproteobacteria</taxon>
        <taxon>Burkholderiales</taxon>
        <taxon>Oxalobacteraceae</taxon>
        <taxon>Undibacterium</taxon>
    </lineage>
</organism>
<sequence>MIGEKFADKKLVYTVTIPVRWGDMDAMSHVNNTIYFRYMEQARIEWLTMMGCAPDIQGNSAVIVNAHCTFKKPLTYPDQVEVCTYIAALGRSSFETIQEMRSVGDGYSLYAEGGAKVVWVDAKTGKSTPLPEPIRLKFNELKTMARRRR</sequence>
<dbReference type="Proteomes" id="UP000588051">
    <property type="component" value="Unassembled WGS sequence"/>
</dbReference>
<reference evidence="1 2" key="1">
    <citation type="submission" date="2020-06" db="EMBL/GenBank/DDBJ databases">
        <authorList>
            <person name="Qiu C."/>
            <person name="Liu Z."/>
        </authorList>
    </citation>
    <scope>NUCLEOTIDE SEQUENCE [LARGE SCALE GENOMIC DNA]</scope>
    <source>
        <strain evidence="1 2">EM 1</strain>
    </source>
</reference>
<dbReference type="InterPro" id="IPR050563">
    <property type="entry name" value="4-hydroxybenzoyl-CoA_TE"/>
</dbReference>
<comment type="caution">
    <text evidence="1">The sequence shown here is derived from an EMBL/GenBank/DDBJ whole genome shotgun (WGS) entry which is preliminary data.</text>
</comment>
<accession>A0A850Q9J9</accession>
<evidence type="ECO:0000313" key="1">
    <source>
        <dbReference type="EMBL" id="NVO76992.1"/>
    </source>
</evidence>
<proteinExistence type="predicted"/>
<dbReference type="Gene3D" id="3.10.129.10">
    <property type="entry name" value="Hotdog Thioesterase"/>
    <property type="match status" value="1"/>
</dbReference>
<dbReference type="SUPFAM" id="SSF54637">
    <property type="entry name" value="Thioesterase/thiol ester dehydrase-isomerase"/>
    <property type="match status" value="1"/>
</dbReference>
<name>A0A850Q9J9_9BURK</name>
<dbReference type="GO" id="GO:0047617">
    <property type="term" value="F:fatty acyl-CoA hydrolase activity"/>
    <property type="evidence" value="ECO:0007669"/>
    <property type="project" value="TreeGrafter"/>
</dbReference>
<dbReference type="AlphaFoldDB" id="A0A850Q9J9"/>
<dbReference type="CDD" id="cd00586">
    <property type="entry name" value="4HBT"/>
    <property type="match status" value="1"/>
</dbReference>
<keyword evidence="2" id="KW-1185">Reference proteome</keyword>
<dbReference type="PANTHER" id="PTHR31793">
    <property type="entry name" value="4-HYDROXYBENZOYL-COA THIOESTERASE FAMILY MEMBER"/>
    <property type="match status" value="1"/>
</dbReference>
<evidence type="ECO:0000313" key="2">
    <source>
        <dbReference type="Proteomes" id="UP000588051"/>
    </source>
</evidence>
<protein>
    <submittedName>
        <fullName evidence="1">Acyl-CoA thioesterase</fullName>
    </submittedName>
</protein>
<dbReference type="InterPro" id="IPR029069">
    <property type="entry name" value="HotDog_dom_sf"/>
</dbReference>
<dbReference type="RefSeq" id="WP_176802268.1">
    <property type="nucleotide sequence ID" value="NZ_JABXYJ010000002.1"/>
</dbReference>